<evidence type="ECO:0000256" key="1">
    <source>
        <dbReference type="SAM" id="MobiDB-lite"/>
    </source>
</evidence>
<name>A0A6J4LA47_9BACT</name>
<organism evidence="2">
    <name type="scientific">uncultured Gemmatimonadota bacterium</name>
    <dbReference type="NCBI Taxonomy" id="203437"/>
    <lineage>
        <taxon>Bacteria</taxon>
        <taxon>Pseudomonadati</taxon>
        <taxon>Gemmatimonadota</taxon>
        <taxon>environmental samples</taxon>
    </lineage>
</organism>
<dbReference type="AlphaFoldDB" id="A0A6J4LA47"/>
<gene>
    <name evidence="2" type="ORF">AVDCRST_MAG89-1760</name>
</gene>
<feature type="non-terminal residue" evidence="2">
    <location>
        <position position="24"/>
    </location>
</feature>
<feature type="region of interest" description="Disordered" evidence="1">
    <location>
        <begin position="1"/>
        <end position="24"/>
    </location>
</feature>
<sequence>DQGKGAASPSAPVARAVPGNVPGL</sequence>
<dbReference type="EMBL" id="CADCTV010000376">
    <property type="protein sequence ID" value="CAA9323355.1"/>
    <property type="molecule type" value="Genomic_DNA"/>
</dbReference>
<reference evidence="2" key="1">
    <citation type="submission" date="2020-02" db="EMBL/GenBank/DDBJ databases">
        <authorList>
            <person name="Meier V. D."/>
        </authorList>
    </citation>
    <scope>NUCLEOTIDE SEQUENCE</scope>
    <source>
        <strain evidence="2">AVDCRST_MAG89</strain>
    </source>
</reference>
<protein>
    <submittedName>
        <fullName evidence="2">Uncharacterized protein</fullName>
    </submittedName>
</protein>
<accession>A0A6J4LA47</accession>
<feature type="non-terminal residue" evidence="2">
    <location>
        <position position="1"/>
    </location>
</feature>
<proteinExistence type="predicted"/>
<feature type="compositionally biased region" description="Low complexity" evidence="1">
    <location>
        <begin position="1"/>
        <end position="18"/>
    </location>
</feature>
<evidence type="ECO:0000313" key="2">
    <source>
        <dbReference type="EMBL" id="CAA9323355.1"/>
    </source>
</evidence>